<dbReference type="EMBL" id="JAWWNJ010000114">
    <property type="protein sequence ID" value="KAK6992022.1"/>
    <property type="molecule type" value="Genomic_DNA"/>
</dbReference>
<name>A0AAV9ZU56_9AGAR</name>
<dbReference type="Proteomes" id="UP001362999">
    <property type="component" value="Unassembled WGS sequence"/>
</dbReference>
<evidence type="ECO:0000313" key="2">
    <source>
        <dbReference type="Proteomes" id="UP001362999"/>
    </source>
</evidence>
<evidence type="ECO:0000313" key="1">
    <source>
        <dbReference type="EMBL" id="KAK6992022.1"/>
    </source>
</evidence>
<comment type="caution">
    <text evidence="1">The sequence shown here is derived from an EMBL/GenBank/DDBJ whole genome shotgun (WGS) entry which is preliminary data.</text>
</comment>
<dbReference type="AlphaFoldDB" id="A0AAV9ZU56"/>
<keyword evidence="2" id="KW-1185">Reference proteome</keyword>
<sequence>MLLRQTSNWIWFPLIQYSLDQFCNEQNNHRIRKQKEKVLPSGGSPNQFYANPEKYGGKDSLIKVPAEEIDELLDEARDAAYEHMKFVDDDFDILAHDAYDALGKPDITL</sequence>
<accession>A0AAV9ZU56</accession>
<protein>
    <submittedName>
        <fullName evidence="1">Uncharacterized protein</fullName>
    </submittedName>
</protein>
<proteinExistence type="predicted"/>
<reference evidence="1 2" key="1">
    <citation type="journal article" date="2024" name="J Genomics">
        <title>Draft genome sequencing and assembly of Favolaschia claudopus CIRM-BRFM 2984 isolated from oak limbs.</title>
        <authorList>
            <person name="Navarro D."/>
            <person name="Drula E."/>
            <person name="Chaduli D."/>
            <person name="Cazenave R."/>
            <person name="Ahrendt S."/>
            <person name="Wang J."/>
            <person name="Lipzen A."/>
            <person name="Daum C."/>
            <person name="Barry K."/>
            <person name="Grigoriev I.V."/>
            <person name="Favel A."/>
            <person name="Rosso M.N."/>
            <person name="Martin F."/>
        </authorList>
    </citation>
    <scope>NUCLEOTIDE SEQUENCE [LARGE SCALE GENOMIC DNA]</scope>
    <source>
        <strain evidence="1 2">CIRM-BRFM 2984</strain>
    </source>
</reference>
<gene>
    <name evidence="1" type="ORF">R3P38DRAFT_2571554</name>
</gene>
<organism evidence="1 2">
    <name type="scientific">Favolaschia claudopus</name>
    <dbReference type="NCBI Taxonomy" id="2862362"/>
    <lineage>
        <taxon>Eukaryota</taxon>
        <taxon>Fungi</taxon>
        <taxon>Dikarya</taxon>
        <taxon>Basidiomycota</taxon>
        <taxon>Agaricomycotina</taxon>
        <taxon>Agaricomycetes</taxon>
        <taxon>Agaricomycetidae</taxon>
        <taxon>Agaricales</taxon>
        <taxon>Marasmiineae</taxon>
        <taxon>Mycenaceae</taxon>
        <taxon>Favolaschia</taxon>
    </lineage>
</organism>